<dbReference type="Proteomes" id="UP000479190">
    <property type="component" value="Unassembled WGS sequence"/>
</dbReference>
<evidence type="ECO:0000256" key="1">
    <source>
        <dbReference type="SAM" id="MobiDB-lite"/>
    </source>
</evidence>
<gene>
    <name evidence="3" type="ORF">TBRA_LOCUS6651</name>
</gene>
<evidence type="ECO:0000313" key="3">
    <source>
        <dbReference type="EMBL" id="CAB0034753.1"/>
    </source>
</evidence>
<evidence type="ECO:0000256" key="2">
    <source>
        <dbReference type="SAM" id="SignalP"/>
    </source>
</evidence>
<proteinExistence type="predicted"/>
<protein>
    <recommendedName>
        <fullName evidence="5">Follicle cell protein 3C-1</fullName>
    </recommendedName>
</protein>
<feature type="chain" id="PRO_5026057899" description="Follicle cell protein 3C-1" evidence="2">
    <location>
        <begin position="30"/>
        <end position="179"/>
    </location>
</feature>
<keyword evidence="2" id="KW-0732">Signal</keyword>
<evidence type="ECO:0008006" key="5">
    <source>
        <dbReference type="Google" id="ProtNLM"/>
    </source>
</evidence>
<dbReference type="OrthoDB" id="7412264at2759"/>
<feature type="signal peptide" evidence="2">
    <location>
        <begin position="1"/>
        <end position="29"/>
    </location>
</feature>
<reference evidence="3 4" key="1">
    <citation type="submission" date="2020-02" db="EMBL/GenBank/DDBJ databases">
        <authorList>
            <person name="Ferguson B K."/>
        </authorList>
    </citation>
    <scope>NUCLEOTIDE SEQUENCE [LARGE SCALE GENOMIC DNA]</scope>
</reference>
<dbReference type="EMBL" id="CADCXV010000753">
    <property type="protein sequence ID" value="CAB0034753.1"/>
    <property type="molecule type" value="Genomic_DNA"/>
</dbReference>
<dbReference type="AlphaFoldDB" id="A0A6H5I9T7"/>
<evidence type="ECO:0000313" key="4">
    <source>
        <dbReference type="Proteomes" id="UP000479190"/>
    </source>
</evidence>
<sequence length="179" mass="19814">MSVSSFIIQTDVKMYPLLLIFLLATRVYASEDNAITVASTTQDQDQDQTTDPTTEIPTSPITTTEAPLIACTCGVFLSGSFKRGSKVPPSEHPALQYEQAETFPCSSIGNKMCTNKCLDVIVKHLPNSPNILCGSIDRDCHKERAYLFIKNCQDDWINTNLSAGREYCCKDGIPYKCPF</sequence>
<feature type="region of interest" description="Disordered" evidence="1">
    <location>
        <begin position="39"/>
        <end position="60"/>
    </location>
</feature>
<keyword evidence="4" id="KW-1185">Reference proteome</keyword>
<organism evidence="3 4">
    <name type="scientific">Trichogramma brassicae</name>
    <dbReference type="NCBI Taxonomy" id="86971"/>
    <lineage>
        <taxon>Eukaryota</taxon>
        <taxon>Metazoa</taxon>
        <taxon>Ecdysozoa</taxon>
        <taxon>Arthropoda</taxon>
        <taxon>Hexapoda</taxon>
        <taxon>Insecta</taxon>
        <taxon>Pterygota</taxon>
        <taxon>Neoptera</taxon>
        <taxon>Endopterygota</taxon>
        <taxon>Hymenoptera</taxon>
        <taxon>Apocrita</taxon>
        <taxon>Proctotrupomorpha</taxon>
        <taxon>Chalcidoidea</taxon>
        <taxon>Trichogrammatidae</taxon>
        <taxon>Trichogramma</taxon>
    </lineage>
</organism>
<name>A0A6H5I9T7_9HYME</name>
<accession>A0A6H5I9T7</accession>